<keyword evidence="5" id="KW-1185">Reference proteome</keyword>
<evidence type="ECO:0000256" key="2">
    <source>
        <dbReference type="SAM" id="MobiDB-lite"/>
    </source>
</evidence>
<dbReference type="EMBL" id="AGNL01047593">
    <property type="protein sequence ID" value="EJK46699.1"/>
    <property type="molecule type" value="Genomic_DNA"/>
</dbReference>
<feature type="region of interest" description="Disordered" evidence="2">
    <location>
        <begin position="1472"/>
        <end position="1499"/>
    </location>
</feature>
<feature type="region of interest" description="Disordered" evidence="2">
    <location>
        <begin position="1618"/>
        <end position="1647"/>
    </location>
</feature>
<evidence type="ECO:0000313" key="4">
    <source>
        <dbReference type="EMBL" id="EJK46699.1"/>
    </source>
</evidence>
<dbReference type="Proteomes" id="UP000266841">
    <property type="component" value="Unassembled WGS sequence"/>
</dbReference>
<evidence type="ECO:0000256" key="3">
    <source>
        <dbReference type="SAM" id="SignalP"/>
    </source>
</evidence>
<dbReference type="PANTHER" id="PTHR23159">
    <property type="entry name" value="CENTROSOMAL PROTEIN 2"/>
    <property type="match status" value="1"/>
</dbReference>
<gene>
    <name evidence="4" type="ORF">THAOC_34621</name>
</gene>
<dbReference type="OrthoDB" id="73291at2759"/>
<feature type="chain" id="PRO_5012249162" evidence="3">
    <location>
        <begin position="16"/>
        <end position="1647"/>
    </location>
</feature>
<dbReference type="PANTHER" id="PTHR23159:SF60">
    <property type="entry name" value="SPINDLE ASSEMBLY ABNORMAL PROTEIN 4"/>
    <property type="match status" value="1"/>
</dbReference>
<name>K0R4R0_THAOC</name>
<feature type="compositionally biased region" description="Basic and acidic residues" evidence="2">
    <location>
        <begin position="1620"/>
        <end position="1647"/>
    </location>
</feature>
<evidence type="ECO:0000313" key="5">
    <source>
        <dbReference type="Proteomes" id="UP000266841"/>
    </source>
</evidence>
<keyword evidence="3" id="KW-0732">Signal</keyword>
<evidence type="ECO:0000256" key="1">
    <source>
        <dbReference type="SAM" id="Coils"/>
    </source>
</evidence>
<feature type="coiled-coil region" evidence="1">
    <location>
        <begin position="909"/>
        <end position="947"/>
    </location>
</feature>
<sequence>MLLLILFSVTLGCRGGGYKNDSNYDGDEADGRRRLFSLSKFGDPKTTNVKENLLVGDSGETTNAKENLLVGDSGERMVVRGVNGTSGLSPNEIIFEINNARPDCWYTITIQSTHKYTKTATLMLKEVSDDKSTSLLVFSWAPIIPGQFQASVHVTDQSKDHETPMIMPPVSIEIHESTPEIGWINLQHRIENKPPCQSVDNVAQYSYWGGDWFGPELGLPEGNRQGWTYVPSQQMNCKIETFPPEVITRSPQMKSIFILGRSVERGIFFSLLDLALSWEEKAEMVHSIVAKCWGRAEATKGNLKIMYQDFRSSSFEDPTLPGHIECHNDRLVKDSSSFVHNATLLWKELFEDESRWPSVVYMSVSLISVGIARFRDLTLPHELKTAYSSNKRQQQHFLFDHHVRSFVQSLPKTWQGTLILGDGELTGRSISHYEMYQEYLRDINRYVLELNDSRVRWLDGMGISSDMKLWNQDAGKKVMRSQHFHRFCDSRVDSGADELRMKVCSNTTELIAQLLLGHALGEKQELMNQIGDAQPASMKLCHKCPACLLPFQLTPYPNMTCEASGKFERHFGTIDCSFVRKRLEMTWFENFDLCPAYCTDAPVARSFQTESDVVDLESENSNLRLVVHELEGNEDIVLSELDALFDEGRRRPEEEAEEYEAKYDESIAEVGERAQESAIHSAKAAKAKEDLDSERIEWSAKESEWKQTDSANKAEITRLLTALEEERAKRNETLCARENSRLKTELANEKRAHGRLKSLYSQAVDDRASAERDVDSAVDALHSTRRGVKETIASVVREGNASRATVDRELTLSRKRETSLRCRCQDLDHQLDDVRLLHSEARNAAYERDHGLTETVRHQKKLEADLRRGQYDFQRLKSQMADECETKRVLAKALGRLKDVAANDLDFDYSDAKAALEREDNTLKGENRELRRQIDSLEDERNKLLALLRDRAIDIGKKGITFLGMTSDQMNQVIEFANHLKSGSAELPLDDRSREFLHELNTVKAEARLDKIKIATLERELFALGTEKIPSVSADNVFHQAIRKVASENQKLREELSALKGKHSPPNSEQRERINESQLLRLVEKVRVLECELASQTTNQDVAPEPSKYERRPATAAHVSRACQVALDAQPDGERLTGDASPRHAISNVCADDSLHSKRGALQEALRAERPKNKAVESGKHQEFSEYKVFLAAIRTKLSEYLVDLERLRSATQGLLRPHVGDMDKLVIQNECLESLLRQKDSIIERLAHQQRQGAPIPVREPHHDHSISTQSIDRSISRALEDIACPPKRQTSPISDVPGTANGRAITEQETTVRNLKDQLALSRQRNECLDSEVESMRNDIKVLVSRLAESEANSESLVTMMQVKNSNREGSAQKDVAALGRKLSALSRDCKSKDSKIKDLEDSLVRSKRVTSVARQAKVRSEANVKQAKEDARVAKEEAEKMATHVNVLKSEKIEAVNAKLRLVQQVRKLSKAKEEDKSKPTTNAGDSQEDLEKRVESLSSTISSLASQNSNLRGALASAKSRLKQSQEDRAEQARQLARPTSSRSNKSLESKINELQHALAEETRHAEAYQQKVRSLETSLASTSTRLAEKPRELTERIKCLSEENEGLRKQMVGLEELKSQNKGLRQENERLSRVGNPDRSKR</sequence>
<accession>K0R4R0</accession>
<organism evidence="4 5">
    <name type="scientific">Thalassiosira oceanica</name>
    <name type="common">Marine diatom</name>
    <dbReference type="NCBI Taxonomy" id="159749"/>
    <lineage>
        <taxon>Eukaryota</taxon>
        <taxon>Sar</taxon>
        <taxon>Stramenopiles</taxon>
        <taxon>Ochrophyta</taxon>
        <taxon>Bacillariophyta</taxon>
        <taxon>Coscinodiscophyceae</taxon>
        <taxon>Thalassiosirophycidae</taxon>
        <taxon>Thalassiosirales</taxon>
        <taxon>Thalassiosiraceae</taxon>
        <taxon>Thalassiosira</taxon>
    </lineage>
</organism>
<feature type="coiled-coil region" evidence="1">
    <location>
        <begin position="1307"/>
        <end position="1355"/>
    </location>
</feature>
<proteinExistence type="predicted"/>
<reference evidence="4 5" key="1">
    <citation type="journal article" date="2012" name="Genome Biol.">
        <title>Genome and low-iron response of an oceanic diatom adapted to chronic iron limitation.</title>
        <authorList>
            <person name="Lommer M."/>
            <person name="Specht M."/>
            <person name="Roy A.S."/>
            <person name="Kraemer L."/>
            <person name="Andreson R."/>
            <person name="Gutowska M.A."/>
            <person name="Wolf J."/>
            <person name="Bergner S.V."/>
            <person name="Schilhabel M.B."/>
            <person name="Klostermeier U.C."/>
            <person name="Beiko R.G."/>
            <person name="Rosenstiel P."/>
            <person name="Hippler M."/>
            <person name="Laroche J."/>
        </authorList>
    </citation>
    <scope>NUCLEOTIDE SEQUENCE [LARGE SCALE GENOMIC DNA]</scope>
    <source>
        <strain evidence="4 5">CCMP1005</strain>
    </source>
</reference>
<feature type="region of interest" description="Disordered" evidence="2">
    <location>
        <begin position="1519"/>
        <end position="1554"/>
    </location>
</feature>
<dbReference type="eggNOG" id="ENOG502TF8C">
    <property type="taxonomic scope" value="Eukaryota"/>
</dbReference>
<protein>
    <submittedName>
        <fullName evidence="4">Uncharacterized protein</fullName>
    </submittedName>
</protein>
<feature type="region of interest" description="Disordered" evidence="2">
    <location>
        <begin position="1287"/>
        <end position="1307"/>
    </location>
</feature>
<feature type="signal peptide" evidence="3">
    <location>
        <begin position="1"/>
        <end position="15"/>
    </location>
</feature>
<keyword evidence="1" id="KW-0175">Coiled coil</keyword>
<comment type="caution">
    <text evidence="4">The sequence shown here is derived from an EMBL/GenBank/DDBJ whole genome shotgun (WGS) entry which is preliminary data.</text>
</comment>